<dbReference type="EMBL" id="DF820484">
    <property type="protein sequence ID" value="GAK30012.1"/>
    <property type="molecule type" value="Genomic_DNA"/>
</dbReference>
<dbReference type="GO" id="GO:0008976">
    <property type="term" value="F:polyphosphate kinase activity"/>
    <property type="evidence" value="ECO:0007669"/>
    <property type="project" value="UniProtKB-UniRule"/>
</dbReference>
<evidence type="ECO:0000259" key="13">
    <source>
        <dbReference type="Pfam" id="PF17941"/>
    </source>
</evidence>
<evidence type="ECO:0000259" key="11">
    <source>
        <dbReference type="Pfam" id="PF13089"/>
    </source>
</evidence>
<feature type="domain" description="Polyphosphate kinase C-terminal" evidence="13">
    <location>
        <begin position="323"/>
        <end position="488"/>
    </location>
</feature>
<dbReference type="InterPro" id="IPR036830">
    <property type="entry name" value="PP_kinase_middle_dom_sf"/>
</dbReference>
<dbReference type="GO" id="GO:0005524">
    <property type="term" value="F:ATP binding"/>
    <property type="evidence" value="ECO:0007669"/>
    <property type="project" value="UniProtKB-KW"/>
</dbReference>
<evidence type="ECO:0000313" key="15">
    <source>
        <dbReference type="Proteomes" id="UP000030643"/>
    </source>
</evidence>
<dbReference type="SUPFAM" id="SSF140356">
    <property type="entry name" value="PPK N-terminal domain-like"/>
    <property type="match status" value="1"/>
</dbReference>
<dbReference type="Gene3D" id="1.20.58.310">
    <property type="entry name" value="Polyphosphate kinase N-terminal domain"/>
    <property type="match status" value="1"/>
</dbReference>
<name>A0A069CRL8_WEIOS</name>
<gene>
    <name evidence="8 14" type="primary">ppk</name>
    <name evidence="14" type="ORF">WOSG25_010990</name>
</gene>
<dbReference type="OrthoDB" id="9761456at2"/>
<evidence type="ECO:0000256" key="6">
    <source>
        <dbReference type="ARBA" id="ARBA00022840"/>
    </source>
</evidence>
<dbReference type="Pfam" id="PF13090">
    <property type="entry name" value="PP_kinase_C"/>
    <property type="match status" value="1"/>
</dbReference>
<evidence type="ECO:0000313" key="14">
    <source>
        <dbReference type="EMBL" id="GAK30012.1"/>
    </source>
</evidence>
<dbReference type="NCBIfam" id="NF003917">
    <property type="entry name" value="PRK05443.1-1"/>
    <property type="match status" value="1"/>
</dbReference>
<evidence type="ECO:0000259" key="12">
    <source>
        <dbReference type="Pfam" id="PF13090"/>
    </source>
</evidence>
<dbReference type="NCBIfam" id="NF003918">
    <property type="entry name" value="PRK05443.1-2"/>
    <property type="match status" value="1"/>
</dbReference>
<keyword evidence="5 8" id="KW-0418">Kinase</keyword>
<feature type="binding site" evidence="8">
    <location>
        <position position="556"/>
    </location>
    <ligand>
        <name>ATP</name>
        <dbReference type="ChEBI" id="CHEBI:30616"/>
    </ligand>
</feature>
<comment type="function">
    <text evidence="8 9">Catalyzes the reversible transfer of the terminal phosphate of ATP to form a long-chain polyphosphate (polyP).</text>
</comment>
<dbReference type="SUPFAM" id="SSF143724">
    <property type="entry name" value="PHP14-like"/>
    <property type="match status" value="1"/>
</dbReference>
<organism evidence="14 15">
    <name type="scientific">Weissella oryzae (strain DSM 25784 / JCM 18191 / LMG 30913 / SG25)</name>
    <dbReference type="NCBI Taxonomy" id="1329250"/>
    <lineage>
        <taxon>Bacteria</taxon>
        <taxon>Bacillati</taxon>
        <taxon>Bacillota</taxon>
        <taxon>Bacilli</taxon>
        <taxon>Lactobacillales</taxon>
        <taxon>Lactobacillaceae</taxon>
        <taxon>Weissella</taxon>
    </lineage>
</organism>
<dbReference type="Pfam" id="PF02503">
    <property type="entry name" value="PP_kinase"/>
    <property type="match status" value="1"/>
</dbReference>
<evidence type="ECO:0000256" key="3">
    <source>
        <dbReference type="ARBA" id="ARBA00022723"/>
    </source>
</evidence>
<dbReference type="AlphaFoldDB" id="A0A069CRL8"/>
<dbReference type="HAMAP" id="MF_00347">
    <property type="entry name" value="Polyphosphate_kinase"/>
    <property type="match status" value="1"/>
</dbReference>
<dbReference type="GO" id="GO:0046872">
    <property type="term" value="F:metal ion binding"/>
    <property type="evidence" value="ECO:0007669"/>
    <property type="project" value="UniProtKB-KW"/>
</dbReference>
<dbReference type="InterPro" id="IPR025200">
    <property type="entry name" value="PPK_C_dom2"/>
</dbReference>
<dbReference type="Proteomes" id="UP000030643">
    <property type="component" value="Unassembled WGS sequence"/>
</dbReference>
<evidence type="ECO:0000256" key="8">
    <source>
        <dbReference type="HAMAP-Rule" id="MF_00347"/>
    </source>
</evidence>
<dbReference type="Gene3D" id="3.30.870.10">
    <property type="entry name" value="Endonuclease Chain A"/>
    <property type="match status" value="2"/>
</dbReference>
<accession>A0A069CRL8</accession>
<comment type="similarity">
    <text evidence="8 9">Belongs to the polyphosphate kinase 1 (PPK1) family.</text>
</comment>
<dbReference type="InterPro" id="IPR025198">
    <property type="entry name" value="PPK_N_dom"/>
</dbReference>
<dbReference type="eggNOG" id="COG0855">
    <property type="taxonomic scope" value="Bacteria"/>
</dbReference>
<dbReference type="GO" id="GO:0009358">
    <property type="term" value="C:polyphosphate kinase complex"/>
    <property type="evidence" value="ECO:0007669"/>
    <property type="project" value="InterPro"/>
</dbReference>
<comment type="PTM">
    <text evidence="8 9">An intermediate of this reaction is the autophosphorylated ppk in which a phosphate is covalently linked to a histidine residue through a N-P bond.</text>
</comment>
<keyword evidence="4 8" id="KW-0547">Nucleotide-binding</keyword>
<keyword evidence="1 8" id="KW-0597">Phosphoprotein</keyword>
<dbReference type="NCBIfam" id="TIGR03705">
    <property type="entry name" value="poly_P_kin"/>
    <property type="match status" value="1"/>
</dbReference>
<feature type="binding site" evidence="8">
    <location>
        <position position="460"/>
    </location>
    <ligand>
        <name>ATP</name>
        <dbReference type="ChEBI" id="CHEBI:30616"/>
    </ligand>
</feature>
<dbReference type="STRING" id="1329250.WOSG25_010990"/>
<dbReference type="PANTHER" id="PTHR30218:SF0">
    <property type="entry name" value="POLYPHOSPHATE KINASE"/>
    <property type="match status" value="1"/>
</dbReference>
<dbReference type="RefSeq" id="WP_027698157.1">
    <property type="nucleotide sequence ID" value="NZ_DF820484.1"/>
</dbReference>
<protein>
    <recommendedName>
        <fullName evidence="8 9">Polyphosphate kinase</fullName>
        <ecNumber evidence="8 9">2.7.4.1</ecNumber>
    </recommendedName>
    <alternativeName>
        <fullName evidence="8">ATP-polyphosphate phosphotransferase</fullName>
    </alternativeName>
    <alternativeName>
        <fullName evidence="8">Polyphosphoric acid kinase</fullName>
    </alternativeName>
</protein>
<keyword evidence="6 8" id="KW-0067">ATP-binding</keyword>
<feature type="active site" description="Phosphohistidine intermediate" evidence="8">
    <location>
        <position position="427"/>
    </location>
</feature>
<feature type="binding site" evidence="8">
    <location>
        <position position="367"/>
    </location>
    <ligand>
        <name>Mg(2+)</name>
        <dbReference type="ChEBI" id="CHEBI:18420"/>
    </ligand>
</feature>
<dbReference type="InterPro" id="IPR003414">
    <property type="entry name" value="PP_kinase"/>
</dbReference>
<dbReference type="NCBIfam" id="NF003920">
    <property type="entry name" value="PRK05443.2-1"/>
    <property type="match status" value="1"/>
</dbReference>
<feature type="domain" description="Polyphosphate kinase N-terminal" evidence="11">
    <location>
        <begin position="9"/>
        <end position="113"/>
    </location>
</feature>
<feature type="binding site" evidence="8">
    <location>
        <position position="397"/>
    </location>
    <ligand>
        <name>Mg(2+)</name>
        <dbReference type="ChEBI" id="CHEBI:18420"/>
    </ligand>
</feature>
<evidence type="ECO:0000256" key="2">
    <source>
        <dbReference type="ARBA" id="ARBA00022679"/>
    </source>
</evidence>
<feature type="domain" description="Polyphosphate kinase middle" evidence="10">
    <location>
        <begin position="123"/>
        <end position="297"/>
    </location>
</feature>
<dbReference type="Gene3D" id="3.30.1840.10">
    <property type="entry name" value="Polyphosphate kinase middle domain"/>
    <property type="match status" value="1"/>
</dbReference>
<comment type="cofactor">
    <cofactor evidence="8">
        <name>Mg(2+)</name>
        <dbReference type="ChEBI" id="CHEBI:18420"/>
    </cofactor>
</comment>
<dbReference type="PIRSF" id="PIRSF015589">
    <property type="entry name" value="PP_kinase"/>
    <property type="match status" value="1"/>
</dbReference>
<keyword evidence="15" id="KW-1185">Reference proteome</keyword>
<dbReference type="GO" id="GO:0006799">
    <property type="term" value="P:polyphosphate biosynthetic process"/>
    <property type="evidence" value="ECO:0007669"/>
    <property type="project" value="UniProtKB-UniRule"/>
</dbReference>
<evidence type="ECO:0000256" key="1">
    <source>
        <dbReference type="ARBA" id="ARBA00022553"/>
    </source>
</evidence>
<keyword evidence="3 8" id="KW-0479">Metal-binding</keyword>
<dbReference type="PANTHER" id="PTHR30218">
    <property type="entry name" value="POLYPHOSPHATE KINASE"/>
    <property type="match status" value="1"/>
</dbReference>
<dbReference type="CDD" id="cd09165">
    <property type="entry name" value="PLDc_PaPPK1_C1_like"/>
    <property type="match status" value="1"/>
</dbReference>
<keyword evidence="2 8" id="KW-0808">Transferase</keyword>
<feature type="binding site" evidence="8">
    <location>
        <position position="47"/>
    </location>
    <ligand>
        <name>ATP</name>
        <dbReference type="ChEBI" id="CHEBI:30616"/>
    </ligand>
</feature>
<keyword evidence="7 8" id="KW-0460">Magnesium</keyword>
<proteinExistence type="inferred from homology"/>
<sequence length="700" mass="79062">MSEVEQSNYTNREVSWLAFNDRVLEEARDENNPLYERARFLAITQSNLDEWFQVRVASLYQLRHVKDKVDVTGLTPEEQLKVILSLAEKQIAAQYKLLKKAILPALADEKLTLLTANELSEAQKSELAAYFHTSVFPILTPMADDQTRPFPFLASESINLAVRLEKTGQGRLAIVQVPDILPRVIAIPESSGQYILLEELIKTFIDELFLGHTVKAVSAFHILRDMELDVADDDGPNMLAEVQQRLFERERGVVIRLVHEKGMTKKVVERLAAALGISQNRLYSVDGPVDLSFLADLVKFGQNPAARFIPFKEYMDDRLSVQNIFETIAEDDVLLHHPYDSFQPVLNLIQGAAADANVLAIKMTLYRVSGNSPIIKALGDAARAGKQVTALVEVKARFDEENNVHWAQELEEQGVHVIYGLKGLKVHAKATLIVRNEGDDIKRYVHLGTGNYNDTTAHFYTDLGLLTTNADIGRDVASVFNVLTGYSDPDYFNELYMSPDGIREALIERLERARLAAKRGQNVKVRFKANSLSDKLIMDELFKASADGVPLELIIRGITMLKPGLPKVSEYIAVHSIVGRFLEHSRIYIFEIDGQQEVFLSSADLMSRNLSRRIELMFPILDNDLAKRVVTIFDQLWEDNIKTRVLQSDDTWVKQNRRNTEALNAQAEFIEQSLAKSALQSEQQKLSSVRNAFEPMNRPL</sequence>
<evidence type="ECO:0000256" key="4">
    <source>
        <dbReference type="ARBA" id="ARBA00022741"/>
    </source>
</evidence>
<dbReference type="NCBIfam" id="NF003921">
    <property type="entry name" value="PRK05443.2-2"/>
    <property type="match status" value="1"/>
</dbReference>
<evidence type="ECO:0000259" key="10">
    <source>
        <dbReference type="Pfam" id="PF02503"/>
    </source>
</evidence>
<feature type="binding site" evidence="8">
    <location>
        <position position="584"/>
    </location>
    <ligand>
        <name>ATP</name>
        <dbReference type="ChEBI" id="CHEBI:30616"/>
    </ligand>
</feature>
<dbReference type="InterPro" id="IPR024953">
    <property type="entry name" value="PP_kinase_middle"/>
</dbReference>
<feature type="domain" description="Polyphosphate kinase C-terminal" evidence="12">
    <location>
        <begin position="495"/>
        <end position="666"/>
    </location>
</feature>
<dbReference type="FunFam" id="3.30.870.10:FF:000001">
    <property type="entry name" value="Polyphosphate kinase"/>
    <property type="match status" value="1"/>
</dbReference>
<dbReference type="Pfam" id="PF17941">
    <property type="entry name" value="PP_kinase_C_1"/>
    <property type="match status" value="1"/>
</dbReference>
<dbReference type="EC" id="2.7.4.1" evidence="8 9"/>
<dbReference type="InterPro" id="IPR036832">
    <property type="entry name" value="PPK_N_dom_sf"/>
</dbReference>
<evidence type="ECO:0000256" key="7">
    <source>
        <dbReference type="ARBA" id="ARBA00022842"/>
    </source>
</evidence>
<dbReference type="Pfam" id="PF13089">
    <property type="entry name" value="PP_kinase_N"/>
    <property type="match status" value="1"/>
</dbReference>
<reference evidence="15" key="1">
    <citation type="journal article" date="2014" name="Genome Announc.">
        <title>Draft genome sequence of Weissella oryzae SG25T, isolated from fermented rice grains.</title>
        <authorList>
            <person name="Tanizawa Y."/>
            <person name="Fujisawa T."/>
            <person name="Mochizuki T."/>
            <person name="Kaminuma E."/>
            <person name="Suzuki Y."/>
            <person name="Nakamura Y."/>
            <person name="Tohno M."/>
        </authorList>
    </citation>
    <scope>NUCLEOTIDE SEQUENCE [LARGE SCALE GENOMIC DNA]</scope>
    <source>
        <strain evidence="15">DSM 25784 / JCM 18191 / LMG 30913 / SG25</strain>
    </source>
</reference>
<comment type="catalytic activity">
    <reaction evidence="8 9">
        <text>[phosphate](n) + ATP = [phosphate](n+1) + ADP</text>
        <dbReference type="Rhea" id="RHEA:19573"/>
        <dbReference type="Rhea" id="RHEA-COMP:9859"/>
        <dbReference type="Rhea" id="RHEA-COMP:14280"/>
        <dbReference type="ChEBI" id="CHEBI:16838"/>
        <dbReference type="ChEBI" id="CHEBI:30616"/>
        <dbReference type="ChEBI" id="CHEBI:456216"/>
        <dbReference type="EC" id="2.7.4.1"/>
    </reaction>
</comment>
<dbReference type="InterPro" id="IPR041108">
    <property type="entry name" value="PP_kinase_C_1"/>
</dbReference>
<evidence type="ECO:0000256" key="9">
    <source>
        <dbReference type="RuleBase" id="RU003800"/>
    </source>
</evidence>
<evidence type="ECO:0000256" key="5">
    <source>
        <dbReference type="ARBA" id="ARBA00022777"/>
    </source>
</evidence>
<dbReference type="SUPFAM" id="SSF56024">
    <property type="entry name" value="Phospholipase D/nuclease"/>
    <property type="match status" value="2"/>
</dbReference>